<feature type="transmembrane region" description="Helical" evidence="7">
    <location>
        <begin position="82"/>
        <end position="100"/>
    </location>
</feature>
<accession>A0A2P6TU95</accession>
<dbReference type="PANTHER" id="PTHR30353">
    <property type="entry name" value="INNER MEMBRANE PROTEIN DEDA-RELATED"/>
    <property type="match status" value="1"/>
</dbReference>
<evidence type="ECO:0000259" key="8">
    <source>
        <dbReference type="Pfam" id="PF09335"/>
    </source>
</evidence>
<dbReference type="Proteomes" id="UP000239899">
    <property type="component" value="Unassembled WGS sequence"/>
</dbReference>
<dbReference type="EMBL" id="LHPG02000006">
    <property type="protein sequence ID" value="PRW57624.1"/>
    <property type="molecule type" value="Genomic_DNA"/>
</dbReference>
<evidence type="ECO:0000256" key="3">
    <source>
        <dbReference type="ARBA" id="ARBA00022692"/>
    </source>
</evidence>
<feature type="transmembrane region" description="Helical" evidence="7">
    <location>
        <begin position="271"/>
        <end position="292"/>
    </location>
</feature>
<keyword evidence="2" id="KW-1003">Cell membrane</keyword>
<dbReference type="InterPro" id="IPR058127">
    <property type="entry name" value="DedA"/>
</dbReference>
<dbReference type="NCBIfam" id="NF008102">
    <property type="entry name" value="PRK10847.1"/>
    <property type="match status" value="1"/>
</dbReference>
<dbReference type="InterPro" id="IPR032816">
    <property type="entry name" value="VTT_dom"/>
</dbReference>
<name>A0A2P6TU95_CHLSO</name>
<keyword evidence="5 7" id="KW-0472">Membrane</keyword>
<feature type="transmembrane region" description="Helical" evidence="7">
    <location>
        <begin position="173"/>
        <end position="198"/>
    </location>
</feature>
<feature type="compositionally biased region" description="Low complexity" evidence="6">
    <location>
        <begin position="17"/>
        <end position="62"/>
    </location>
</feature>
<protein>
    <submittedName>
        <fullName evidence="9">Family membrane</fullName>
    </submittedName>
</protein>
<dbReference type="PANTHER" id="PTHR30353:SF0">
    <property type="entry name" value="TRANSMEMBRANE PROTEIN"/>
    <property type="match status" value="1"/>
</dbReference>
<evidence type="ECO:0000256" key="4">
    <source>
        <dbReference type="ARBA" id="ARBA00022989"/>
    </source>
</evidence>
<keyword evidence="10" id="KW-1185">Reference proteome</keyword>
<dbReference type="GO" id="GO:0005886">
    <property type="term" value="C:plasma membrane"/>
    <property type="evidence" value="ECO:0007669"/>
    <property type="project" value="UniProtKB-SubCell"/>
</dbReference>
<dbReference type="STRING" id="3076.A0A2P6TU95"/>
<feature type="transmembrane region" description="Helical" evidence="7">
    <location>
        <begin position="304"/>
        <end position="322"/>
    </location>
</feature>
<gene>
    <name evidence="9" type="ORF">C2E21_3452</name>
</gene>
<evidence type="ECO:0000256" key="5">
    <source>
        <dbReference type="ARBA" id="ARBA00023136"/>
    </source>
</evidence>
<evidence type="ECO:0000256" key="7">
    <source>
        <dbReference type="SAM" id="Phobius"/>
    </source>
</evidence>
<dbReference type="OrthoDB" id="10267664at2759"/>
<dbReference type="InterPro" id="IPR032818">
    <property type="entry name" value="DedA-like"/>
</dbReference>
<proteinExistence type="predicted"/>
<feature type="transmembrane region" description="Helical" evidence="7">
    <location>
        <begin position="149"/>
        <end position="168"/>
    </location>
</feature>
<comment type="caution">
    <text evidence="9">The sequence shown here is derived from an EMBL/GenBank/DDBJ whole genome shotgun (WGS) entry which is preliminary data.</text>
</comment>
<feature type="region of interest" description="Disordered" evidence="6">
    <location>
        <begin position="17"/>
        <end position="66"/>
    </location>
</feature>
<reference evidence="9 10" key="1">
    <citation type="journal article" date="2018" name="Plant J.">
        <title>Genome sequences of Chlorella sorokiniana UTEX 1602 and Micractinium conductrix SAG 241.80: implications to maltose excretion by a green alga.</title>
        <authorList>
            <person name="Arriola M.B."/>
            <person name="Velmurugan N."/>
            <person name="Zhang Y."/>
            <person name="Plunkett M.H."/>
            <person name="Hondzo H."/>
            <person name="Barney B.M."/>
        </authorList>
    </citation>
    <scope>NUCLEOTIDE SEQUENCE [LARGE SCALE GENOMIC DNA]</scope>
    <source>
        <strain evidence="10">UTEX 1602</strain>
    </source>
</reference>
<evidence type="ECO:0000313" key="9">
    <source>
        <dbReference type="EMBL" id="PRW57624.1"/>
    </source>
</evidence>
<evidence type="ECO:0000256" key="2">
    <source>
        <dbReference type="ARBA" id="ARBA00022475"/>
    </source>
</evidence>
<evidence type="ECO:0000256" key="6">
    <source>
        <dbReference type="SAM" id="MobiDB-lite"/>
    </source>
</evidence>
<keyword evidence="3 7" id="KW-0812">Transmembrane</keyword>
<evidence type="ECO:0000313" key="10">
    <source>
        <dbReference type="Proteomes" id="UP000239899"/>
    </source>
</evidence>
<organism evidence="9 10">
    <name type="scientific">Chlorella sorokiniana</name>
    <name type="common">Freshwater green alga</name>
    <dbReference type="NCBI Taxonomy" id="3076"/>
    <lineage>
        <taxon>Eukaryota</taxon>
        <taxon>Viridiplantae</taxon>
        <taxon>Chlorophyta</taxon>
        <taxon>core chlorophytes</taxon>
        <taxon>Trebouxiophyceae</taxon>
        <taxon>Chlorellales</taxon>
        <taxon>Chlorellaceae</taxon>
        <taxon>Chlorella clade</taxon>
        <taxon>Chlorella</taxon>
    </lineage>
</organism>
<evidence type="ECO:0000256" key="1">
    <source>
        <dbReference type="ARBA" id="ARBA00004651"/>
    </source>
</evidence>
<feature type="transmembrane region" description="Helical" evidence="7">
    <location>
        <begin position="244"/>
        <end position="265"/>
    </location>
</feature>
<sequence length="407" mass="41878">MATCAATGVPALALRRPSQQLPLQPRLRLPTAARQRPAAQPRAAAAPGMQPQPLQQQHMQQRPADRPRGVNALLTRLLQPRVLAGVAACGLLAALLPAAAQAAAAAGGGSAAGSSSGGLAALAKSAISWVLHLDVHLGEIVAKYGTTTYWILFAIVFAETGLVVTPFLPGDSLLFATGALAALGKLNLPLLAGCYIAAATLGDAVNYAIGNALGSAALSSRLLKKEHIAKTEEFYAKYGGKTVVLARFVPIVRTFAPFVAGVGSMPYPQFGLYNVAGAVLWTVVCVGAGFAFGNVPAVHENFSLVVLGIVLVSLLPIAWEMYAAKKAAAAAAAAAKREQIPHSTPASAAAAVESAGLPPRIFPAAVAAAAEAVDIAKAKVSDPLEEERQDVYCKENPGADECKVYDD</sequence>
<dbReference type="AlphaFoldDB" id="A0A2P6TU95"/>
<dbReference type="Pfam" id="PF09335">
    <property type="entry name" value="VTT_dom"/>
    <property type="match status" value="1"/>
</dbReference>
<comment type="subcellular location">
    <subcellularLocation>
        <location evidence="1">Cell membrane</location>
        <topology evidence="1">Multi-pass membrane protein</topology>
    </subcellularLocation>
</comment>
<feature type="domain" description="VTT" evidence="8">
    <location>
        <begin position="168"/>
        <end position="289"/>
    </location>
</feature>
<keyword evidence="4 7" id="KW-1133">Transmembrane helix</keyword>